<name>A0A6G8QDM8_9ACTN</name>
<proteinExistence type="predicted"/>
<reference evidence="2 3" key="1">
    <citation type="submission" date="2019-10" db="EMBL/GenBank/DDBJ databases">
        <title>Rubrobacter sp nov SCSIO 52090 isolated from a deep-sea sediment in the South China Sea.</title>
        <authorList>
            <person name="Chen R.W."/>
        </authorList>
    </citation>
    <scope>NUCLEOTIDE SEQUENCE [LARGE SCALE GENOMIC DNA]</scope>
    <source>
        <strain evidence="2 3">SCSIO 52909</strain>
    </source>
</reference>
<keyword evidence="3" id="KW-1185">Reference proteome</keyword>
<evidence type="ECO:0000313" key="3">
    <source>
        <dbReference type="Proteomes" id="UP000501452"/>
    </source>
</evidence>
<feature type="compositionally biased region" description="Acidic residues" evidence="1">
    <location>
        <begin position="464"/>
        <end position="476"/>
    </location>
</feature>
<organism evidence="2 3">
    <name type="scientific">Rubrobacter tropicus</name>
    <dbReference type="NCBI Taxonomy" id="2653851"/>
    <lineage>
        <taxon>Bacteria</taxon>
        <taxon>Bacillati</taxon>
        <taxon>Actinomycetota</taxon>
        <taxon>Rubrobacteria</taxon>
        <taxon>Rubrobacterales</taxon>
        <taxon>Rubrobacteraceae</taxon>
        <taxon>Rubrobacter</taxon>
    </lineage>
</organism>
<gene>
    <name evidence="2" type="ORF">GBA63_19625</name>
</gene>
<dbReference type="Proteomes" id="UP000501452">
    <property type="component" value="Chromosome"/>
</dbReference>
<dbReference type="EMBL" id="CP045119">
    <property type="protein sequence ID" value="QIN84610.1"/>
    <property type="molecule type" value="Genomic_DNA"/>
</dbReference>
<accession>A0A6G8QDM8</accession>
<dbReference type="KEGG" id="rub:GBA63_19625"/>
<sequence>MAEYTARSVRALIEGLEPTKIEAPSEEDLANAVETLEELEGLITRLPVPERLDALAGVALESGDALWVPAVRNCRLSAGVAVDWEGLVSFAVGSENTADATFDAHFSPRTAAAHALRGARARTPIAGPDENPPVSDYSSNDARDGFLAEAVKSSGWAVPAARRVSDLAPEMLARVARLSEAGIAHLFAGEAGGVVLAMAGSTAGDKRRAVETLPRSAERPLASRRVFGVLLDSGDAGSHYSEEEGWGLTVKTGKVSPERELEAAAERFRASRDGGSLAVAETKAERRRIEANRKRLRAEFIARRRRGEKLVVRPAREIDDSWTASREPHWTEDAELEHRTERARKSGRVAYDTARAVYLRQLPSPTHRLLHLLRREGGAIREREFVSRHAKLAGARAALPEAALLAALRELADAGKMRRLRSRKSAEVFIAATEPLDEVRFRRGLNGLIRDERFGIVSPWTEADGVEPEGEEDEEALLSSGHEDVFPEETGREAFLDHVADEGAQEEIETLTA</sequence>
<dbReference type="AlphaFoldDB" id="A0A6G8QDM8"/>
<evidence type="ECO:0000313" key="2">
    <source>
        <dbReference type="EMBL" id="QIN84610.1"/>
    </source>
</evidence>
<dbReference type="RefSeq" id="WP_166178967.1">
    <property type="nucleotide sequence ID" value="NZ_CP045119.1"/>
</dbReference>
<protein>
    <submittedName>
        <fullName evidence="2">Uncharacterized protein</fullName>
    </submittedName>
</protein>
<evidence type="ECO:0000256" key="1">
    <source>
        <dbReference type="SAM" id="MobiDB-lite"/>
    </source>
</evidence>
<feature type="region of interest" description="Disordered" evidence="1">
    <location>
        <begin position="464"/>
        <end position="483"/>
    </location>
</feature>